<feature type="compositionally biased region" description="Basic residues" evidence="1">
    <location>
        <begin position="84"/>
        <end position="93"/>
    </location>
</feature>
<gene>
    <name evidence="3" type="primary">LOC116301157</name>
</gene>
<sequence>MLRQLRHISEGHYYGLRVTNKAEVEHLNKELRTLDACKNVQSHCYRKEEKDLVNTLKRLKKSKEHHVEEHFGRHSKHDSGHSIAHGHKPKHHPSRESSAHPSGAQVIGSTLRMPQAKKPLPDHVVIPAGGSDIHRTTGFIDCVICNLPRSSHVKGTQICTCDKGPDKGTHHMHPPAIHDDRSRAEYLSLKERRQLEAQNRKPAKEHDERNGETDLTQTNSFHDEDKMFLNKLHCEMNKVIEQTSGRPKDFSYEKRAHSPRKGDSTYEEKGHFLFPKARRGSQVDDERFRARENSIDEEGPYTVWNRHRRGTLEEHDFRKRGPSFDNGIRERNESLGGESYYSVGELRSRTSTMEDTNVFRKTYKVPYNMHDPPSPPERQHFKPQPHSSHRFSPREETHFPQLAPQKKESTEAFHGLIHPDNIINHHHYLPYEADKPSDKRRHHDDHHSRHDDYHRRHLQGYYIHKYDHTGARQIAHIPLGANVHISEMIERQHEPDSNHFALLSNLRQLLSVYHSLEDTAPKYPWPSPPKTEMTPEEFQKLKDCRYLRLPKSMEDAVIESPVFR</sequence>
<evidence type="ECO:0000256" key="1">
    <source>
        <dbReference type="SAM" id="MobiDB-lite"/>
    </source>
</evidence>
<protein>
    <submittedName>
        <fullName evidence="3">Uncharacterized protein LOC116301157</fullName>
    </submittedName>
</protein>
<feature type="region of interest" description="Disordered" evidence="1">
    <location>
        <begin position="372"/>
        <end position="398"/>
    </location>
</feature>
<dbReference type="AlphaFoldDB" id="A0A6P8IH11"/>
<feature type="compositionally biased region" description="Basic and acidic residues" evidence="1">
    <location>
        <begin position="65"/>
        <end position="80"/>
    </location>
</feature>
<feature type="compositionally biased region" description="Basic and acidic residues" evidence="1">
    <location>
        <begin position="246"/>
        <end position="267"/>
    </location>
</feature>
<feature type="region of interest" description="Disordered" evidence="1">
    <location>
        <begin position="62"/>
        <end position="105"/>
    </location>
</feature>
<name>A0A6P8IH11_ACTTE</name>
<keyword evidence="2" id="KW-1185">Reference proteome</keyword>
<dbReference type="KEGG" id="aten:116301157"/>
<dbReference type="GeneID" id="116301157"/>
<feature type="region of interest" description="Disordered" evidence="1">
    <location>
        <begin position="245"/>
        <end position="267"/>
    </location>
</feature>
<evidence type="ECO:0000313" key="2">
    <source>
        <dbReference type="Proteomes" id="UP000515163"/>
    </source>
</evidence>
<accession>A0A6P8IH11</accession>
<dbReference type="RefSeq" id="XP_031566036.1">
    <property type="nucleotide sequence ID" value="XM_031710176.1"/>
</dbReference>
<evidence type="ECO:0000313" key="3">
    <source>
        <dbReference type="RefSeq" id="XP_031566036.1"/>
    </source>
</evidence>
<organism evidence="2 3">
    <name type="scientific">Actinia tenebrosa</name>
    <name type="common">Australian red waratah sea anemone</name>
    <dbReference type="NCBI Taxonomy" id="6105"/>
    <lineage>
        <taxon>Eukaryota</taxon>
        <taxon>Metazoa</taxon>
        <taxon>Cnidaria</taxon>
        <taxon>Anthozoa</taxon>
        <taxon>Hexacorallia</taxon>
        <taxon>Actiniaria</taxon>
        <taxon>Actiniidae</taxon>
        <taxon>Actinia</taxon>
    </lineage>
</organism>
<feature type="compositionally biased region" description="Basic residues" evidence="1">
    <location>
        <begin position="381"/>
        <end position="391"/>
    </location>
</feature>
<feature type="region of interest" description="Disordered" evidence="1">
    <location>
        <begin position="193"/>
        <end position="222"/>
    </location>
</feature>
<dbReference type="InParanoid" id="A0A6P8IH11"/>
<dbReference type="OrthoDB" id="5953865at2759"/>
<proteinExistence type="predicted"/>
<dbReference type="Proteomes" id="UP000515163">
    <property type="component" value="Unplaced"/>
</dbReference>
<reference evidence="3" key="1">
    <citation type="submission" date="2025-08" db="UniProtKB">
        <authorList>
            <consortium name="RefSeq"/>
        </authorList>
    </citation>
    <scope>IDENTIFICATION</scope>
    <source>
        <tissue evidence="3">Tentacle</tissue>
    </source>
</reference>
<feature type="compositionally biased region" description="Basic and acidic residues" evidence="1">
    <location>
        <begin position="193"/>
        <end position="212"/>
    </location>
</feature>